<name>A0A1H1EFG9_9ACTN</name>
<proteinExistence type="predicted"/>
<dbReference type="AlphaFoldDB" id="A0A1H1EFG9"/>
<keyword evidence="1" id="KW-0472">Membrane</keyword>
<dbReference type="EMBL" id="FNLF01000002">
    <property type="protein sequence ID" value="SDQ87535.1"/>
    <property type="molecule type" value="Genomic_DNA"/>
</dbReference>
<keyword evidence="1" id="KW-0812">Transmembrane</keyword>
<feature type="transmembrane region" description="Helical" evidence="1">
    <location>
        <begin position="28"/>
        <end position="49"/>
    </location>
</feature>
<evidence type="ECO:0000313" key="3">
    <source>
        <dbReference type="Proteomes" id="UP000183053"/>
    </source>
</evidence>
<gene>
    <name evidence="2" type="ORF">SAMN04489765_2182</name>
</gene>
<dbReference type="InterPro" id="IPR019099">
    <property type="entry name" value="Uncharacterised_PGPGW_TM"/>
</dbReference>
<feature type="transmembrane region" description="Helical" evidence="1">
    <location>
        <begin position="101"/>
        <end position="129"/>
    </location>
</feature>
<sequence length="140" mass="15342">MHDQHKELPQTGPRAWRARIKSSAHGALAWRIAVGVIGGLVLVAGIIAIPYPGPGWLIVFAGLGILATEFEWAHRLLRFARARYDRFAEWLSRQNILVKGAFGLATCLIVLATVWLLGAAAMIAGWFGIDWAWLASPIFG</sequence>
<dbReference type="STRING" id="47312.SAMN04489765_2182"/>
<dbReference type="InterPro" id="IPR013434">
    <property type="entry name" value="CHP02611"/>
</dbReference>
<reference evidence="3" key="1">
    <citation type="submission" date="2016-10" db="EMBL/GenBank/DDBJ databases">
        <authorList>
            <person name="Varghese N."/>
            <person name="Submissions S."/>
        </authorList>
    </citation>
    <scope>NUCLEOTIDE SEQUENCE [LARGE SCALE GENOMIC DNA]</scope>
    <source>
        <strain evidence="3">DSM 44142</strain>
    </source>
</reference>
<dbReference type="NCBIfam" id="TIGR02611">
    <property type="entry name" value="TIGR02611 family protein"/>
    <property type="match status" value="1"/>
</dbReference>
<organism evidence="2 3">
    <name type="scientific">Tsukamurella pulmonis</name>
    <dbReference type="NCBI Taxonomy" id="47312"/>
    <lineage>
        <taxon>Bacteria</taxon>
        <taxon>Bacillati</taxon>
        <taxon>Actinomycetota</taxon>
        <taxon>Actinomycetes</taxon>
        <taxon>Mycobacteriales</taxon>
        <taxon>Tsukamurellaceae</taxon>
        <taxon>Tsukamurella</taxon>
    </lineage>
</organism>
<evidence type="ECO:0000256" key="1">
    <source>
        <dbReference type="SAM" id="Phobius"/>
    </source>
</evidence>
<evidence type="ECO:0000313" key="2">
    <source>
        <dbReference type="EMBL" id="SDQ87535.1"/>
    </source>
</evidence>
<feature type="transmembrane region" description="Helical" evidence="1">
    <location>
        <begin position="55"/>
        <end position="73"/>
    </location>
</feature>
<protein>
    <submittedName>
        <fullName evidence="2">TIGR02611 family protein</fullName>
    </submittedName>
</protein>
<keyword evidence="1" id="KW-1133">Transmembrane helix</keyword>
<accession>A0A1H1EFG9</accession>
<keyword evidence="3" id="KW-1185">Reference proteome</keyword>
<dbReference type="Proteomes" id="UP000183053">
    <property type="component" value="Unassembled WGS sequence"/>
</dbReference>
<dbReference type="RefSeq" id="WP_068535048.1">
    <property type="nucleotide sequence ID" value="NZ_AP025457.1"/>
</dbReference>
<dbReference type="OrthoDB" id="3295542at2"/>
<dbReference type="Pfam" id="PF09656">
    <property type="entry name" value="PGPGW"/>
    <property type="match status" value="1"/>
</dbReference>